<evidence type="ECO:0000313" key="2">
    <source>
        <dbReference type="Proteomes" id="UP000823775"/>
    </source>
</evidence>
<dbReference type="EMBL" id="JACEIK010000095">
    <property type="protein sequence ID" value="MCD7449468.1"/>
    <property type="molecule type" value="Genomic_DNA"/>
</dbReference>
<evidence type="ECO:0000313" key="1">
    <source>
        <dbReference type="EMBL" id="MCD7449468.1"/>
    </source>
</evidence>
<dbReference type="Proteomes" id="UP000823775">
    <property type="component" value="Unassembled WGS sequence"/>
</dbReference>
<protein>
    <submittedName>
        <fullName evidence="1">Uncharacterized protein</fullName>
    </submittedName>
</protein>
<organism evidence="1 2">
    <name type="scientific">Datura stramonium</name>
    <name type="common">Jimsonweed</name>
    <name type="synonym">Common thornapple</name>
    <dbReference type="NCBI Taxonomy" id="4076"/>
    <lineage>
        <taxon>Eukaryota</taxon>
        <taxon>Viridiplantae</taxon>
        <taxon>Streptophyta</taxon>
        <taxon>Embryophyta</taxon>
        <taxon>Tracheophyta</taxon>
        <taxon>Spermatophyta</taxon>
        <taxon>Magnoliopsida</taxon>
        <taxon>eudicotyledons</taxon>
        <taxon>Gunneridae</taxon>
        <taxon>Pentapetalae</taxon>
        <taxon>asterids</taxon>
        <taxon>lamiids</taxon>
        <taxon>Solanales</taxon>
        <taxon>Solanaceae</taxon>
        <taxon>Solanoideae</taxon>
        <taxon>Datureae</taxon>
        <taxon>Datura</taxon>
    </lineage>
</organism>
<accession>A0ABS8RS13</accession>
<keyword evidence="2" id="KW-1185">Reference proteome</keyword>
<reference evidence="1 2" key="1">
    <citation type="journal article" date="2021" name="BMC Genomics">
        <title>Datura genome reveals duplications of psychoactive alkaloid biosynthetic genes and high mutation rate following tissue culture.</title>
        <authorList>
            <person name="Rajewski A."/>
            <person name="Carter-House D."/>
            <person name="Stajich J."/>
            <person name="Litt A."/>
        </authorList>
    </citation>
    <scope>NUCLEOTIDE SEQUENCE [LARGE SCALE GENOMIC DNA]</scope>
    <source>
        <strain evidence="1">AR-01</strain>
    </source>
</reference>
<comment type="caution">
    <text evidence="1">The sequence shown here is derived from an EMBL/GenBank/DDBJ whole genome shotgun (WGS) entry which is preliminary data.</text>
</comment>
<name>A0ABS8RS13_DATST</name>
<sequence length="173" mass="19587">MAERRWCCYMDTVFTRDASPALARIVWSRPRRDFRMTVLRNSTVIRAAMVVDPGRVYPKQCQIVGSGRYVFVFLSEKPDGTTIPSSKSLQCPRPEAYQRALSFAILKRVSHGPIIITVAFYHRILPGKPGASMKKAAQRSFEGLVKEGGKGRRRVENERRFLSPRAKVVGVCQ</sequence>
<proteinExistence type="predicted"/>
<gene>
    <name evidence="1" type="ORF">HAX54_052430</name>
</gene>